<evidence type="ECO:0000313" key="7">
    <source>
        <dbReference type="EMBL" id="TKC62248.1"/>
    </source>
</evidence>
<comment type="caution">
    <text evidence="7">The sequence shown here is derived from an EMBL/GenBank/DDBJ whole genome shotgun (WGS) entry which is preliminary data.</text>
</comment>
<keyword evidence="4" id="KW-0479">Metal-binding</keyword>
<dbReference type="PROSITE" id="PS00723">
    <property type="entry name" value="POLYPRENYL_SYNTHASE_1"/>
    <property type="match status" value="1"/>
</dbReference>
<dbReference type="SFLD" id="SFLDG01017">
    <property type="entry name" value="Polyprenyl_Transferase_Like"/>
    <property type="match status" value="1"/>
</dbReference>
<dbReference type="SFLD" id="SFLDS00005">
    <property type="entry name" value="Isoprenoid_Synthase_Type_I"/>
    <property type="match status" value="1"/>
</dbReference>
<evidence type="ECO:0000256" key="2">
    <source>
        <dbReference type="ARBA" id="ARBA00006706"/>
    </source>
</evidence>
<evidence type="ECO:0000256" key="1">
    <source>
        <dbReference type="ARBA" id="ARBA00001946"/>
    </source>
</evidence>
<reference evidence="7 8" key="1">
    <citation type="submission" date="2019-04" db="EMBL/GenBank/DDBJ databases">
        <title>Pedobacter sp. RP-1-16 sp. nov., isolated from Arctic soil.</title>
        <authorList>
            <person name="Dahal R.H."/>
            <person name="Kim D.-U."/>
        </authorList>
    </citation>
    <scope>NUCLEOTIDE SEQUENCE [LARGE SCALE GENOMIC DNA]</scope>
    <source>
        <strain evidence="7 8">RP-1-16</strain>
    </source>
</reference>
<organism evidence="7 8">
    <name type="scientific">Pedobacter hiemivivus</name>
    <dbReference type="NCBI Taxonomy" id="2530454"/>
    <lineage>
        <taxon>Bacteria</taxon>
        <taxon>Pseudomonadati</taxon>
        <taxon>Bacteroidota</taxon>
        <taxon>Sphingobacteriia</taxon>
        <taxon>Sphingobacteriales</taxon>
        <taxon>Sphingobacteriaceae</taxon>
        <taxon>Pedobacter</taxon>
    </lineage>
</organism>
<evidence type="ECO:0000256" key="5">
    <source>
        <dbReference type="ARBA" id="ARBA00022842"/>
    </source>
</evidence>
<comment type="similarity">
    <text evidence="2 6">Belongs to the FPP/GGPP synthase family.</text>
</comment>
<dbReference type="GO" id="GO:0008299">
    <property type="term" value="P:isoprenoid biosynthetic process"/>
    <property type="evidence" value="ECO:0007669"/>
    <property type="project" value="InterPro"/>
</dbReference>
<keyword evidence="3 6" id="KW-0808">Transferase</keyword>
<accession>A0A4U1GE97</accession>
<dbReference type="Gene3D" id="1.10.600.10">
    <property type="entry name" value="Farnesyl Diphosphate Synthase"/>
    <property type="match status" value="1"/>
</dbReference>
<dbReference type="GO" id="GO:0004659">
    <property type="term" value="F:prenyltransferase activity"/>
    <property type="evidence" value="ECO:0007669"/>
    <property type="project" value="InterPro"/>
</dbReference>
<protein>
    <submittedName>
        <fullName evidence="7">Polyprenyl synthetase family protein</fullName>
    </submittedName>
</protein>
<keyword evidence="5" id="KW-0460">Magnesium</keyword>
<evidence type="ECO:0000256" key="6">
    <source>
        <dbReference type="RuleBase" id="RU004466"/>
    </source>
</evidence>
<evidence type="ECO:0000256" key="4">
    <source>
        <dbReference type="ARBA" id="ARBA00022723"/>
    </source>
</evidence>
<dbReference type="EMBL" id="SWDX01000003">
    <property type="protein sequence ID" value="TKC62248.1"/>
    <property type="molecule type" value="Genomic_DNA"/>
</dbReference>
<proteinExistence type="inferred from homology"/>
<dbReference type="GO" id="GO:0046872">
    <property type="term" value="F:metal ion binding"/>
    <property type="evidence" value="ECO:0007669"/>
    <property type="project" value="UniProtKB-KW"/>
</dbReference>
<dbReference type="PANTHER" id="PTHR12001">
    <property type="entry name" value="GERANYLGERANYL PYROPHOSPHATE SYNTHASE"/>
    <property type="match status" value="1"/>
</dbReference>
<dbReference type="AlphaFoldDB" id="A0A4U1GE97"/>
<dbReference type="SUPFAM" id="SSF48576">
    <property type="entry name" value="Terpenoid synthases"/>
    <property type="match status" value="1"/>
</dbReference>
<evidence type="ECO:0000313" key="8">
    <source>
        <dbReference type="Proteomes" id="UP000309594"/>
    </source>
</evidence>
<comment type="cofactor">
    <cofactor evidence="1">
        <name>Mg(2+)</name>
        <dbReference type="ChEBI" id="CHEBI:18420"/>
    </cofactor>
</comment>
<dbReference type="Pfam" id="PF00348">
    <property type="entry name" value="polyprenyl_synt"/>
    <property type="match status" value="1"/>
</dbReference>
<dbReference type="PANTHER" id="PTHR12001:SF85">
    <property type="entry name" value="SHORT CHAIN ISOPRENYL DIPHOSPHATE SYNTHASE"/>
    <property type="match status" value="1"/>
</dbReference>
<dbReference type="InterPro" id="IPR000092">
    <property type="entry name" value="Polyprenyl_synt"/>
</dbReference>
<sequence length="322" mass="36249">MYTPNQLQEVIENAVQNINYPAHPERLYEPIRYIMSLGGKRIRPVLTLMAADLFNGDIQTAMPAALAIETFHNFTLIHDDIMDNAPLRRGKQTVHEKWGVNNAILSGDVMMVEANKQLSMLDSAVLKDALNTFNTTAQGVCEGQQLDMEFEEQQVVSITDYINMIRLKTAVLLGGAMKLGAQVAGASVTDAEQMYEFGENLGIAFQLQDDILDVYGDPEKFGKQVGGDIIANKKTLLLLKLKELANESDLMELEQQSINKDHTDKIRNTTALYDDYNIRELANVEMRNYSDKAFSALTSLKVDEERKMELFKLAALLMNREY</sequence>
<dbReference type="InterPro" id="IPR033749">
    <property type="entry name" value="Polyprenyl_synt_CS"/>
</dbReference>
<dbReference type="Proteomes" id="UP000309594">
    <property type="component" value="Unassembled WGS sequence"/>
</dbReference>
<name>A0A4U1GE97_9SPHI</name>
<dbReference type="CDD" id="cd00685">
    <property type="entry name" value="Trans_IPPS_HT"/>
    <property type="match status" value="1"/>
</dbReference>
<evidence type="ECO:0000256" key="3">
    <source>
        <dbReference type="ARBA" id="ARBA00022679"/>
    </source>
</evidence>
<dbReference type="PROSITE" id="PS00444">
    <property type="entry name" value="POLYPRENYL_SYNTHASE_2"/>
    <property type="match status" value="1"/>
</dbReference>
<gene>
    <name evidence="7" type="ORF">FBD94_08475</name>
</gene>
<dbReference type="RefSeq" id="WP_136879892.1">
    <property type="nucleotide sequence ID" value="NZ_SWDX01000003.1"/>
</dbReference>
<dbReference type="InterPro" id="IPR008949">
    <property type="entry name" value="Isoprenoid_synthase_dom_sf"/>
</dbReference>